<keyword evidence="5 9" id="KW-0812">Transmembrane</keyword>
<organism evidence="11 12">
    <name type="scientific">Frisingicoccus caecimuris</name>
    <dbReference type="NCBI Taxonomy" id="1796636"/>
    <lineage>
        <taxon>Bacteria</taxon>
        <taxon>Bacillati</taxon>
        <taxon>Bacillota</taxon>
        <taxon>Clostridia</taxon>
        <taxon>Lachnospirales</taxon>
        <taxon>Lachnospiraceae</taxon>
        <taxon>Frisingicoccus</taxon>
    </lineage>
</organism>
<dbReference type="PANTHER" id="PTHR35011">
    <property type="entry name" value="2,3-DIKETO-L-GULONATE TRAP TRANSPORTER SMALL PERMEASE PROTEIN YIAM"/>
    <property type="match status" value="1"/>
</dbReference>
<dbReference type="OrthoDB" id="9814265at2"/>
<evidence type="ECO:0000256" key="7">
    <source>
        <dbReference type="ARBA" id="ARBA00023136"/>
    </source>
</evidence>
<evidence type="ECO:0000256" key="1">
    <source>
        <dbReference type="ARBA" id="ARBA00004429"/>
    </source>
</evidence>
<evidence type="ECO:0000259" key="10">
    <source>
        <dbReference type="Pfam" id="PF04290"/>
    </source>
</evidence>
<feature type="domain" description="Tripartite ATP-independent periplasmic transporters DctQ component" evidence="10">
    <location>
        <begin position="28"/>
        <end position="154"/>
    </location>
</feature>
<evidence type="ECO:0000256" key="8">
    <source>
        <dbReference type="ARBA" id="ARBA00038436"/>
    </source>
</evidence>
<keyword evidence="7 9" id="KW-0472">Membrane</keyword>
<dbReference type="InterPro" id="IPR055348">
    <property type="entry name" value="DctQ"/>
</dbReference>
<evidence type="ECO:0000313" key="11">
    <source>
        <dbReference type="EMBL" id="TCO84449.1"/>
    </source>
</evidence>
<gene>
    <name evidence="11" type="ORF">EV212_10750</name>
</gene>
<dbReference type="EMBL" id="SLXA01000007">
    <property type="protein sequence ID" value="TCO84449.1"/>
    <property type="molecule type" value="Genomic_DNA"/>
</dbReference>
<sequence>MKNYSKILDIIQQIYKWIIIFAMAVFSVVIIASVFWRYFLRNPITWAEQLSRFLFVWTIMLGIPVYYRVGLATYLDLLVEKFPTTLKQIVSIAMDILVGFFAVYYGYSGLLYVTQSGSSIFQGLGIPSGCVYASELACSAYLILCVIESVIKKISRFGNTNLLGGGGDV</sequence>
<comment type="subcellular location">
    <subcellularLocation>
        <location evidence="1">Cell inner membrane</location>
        <topology evidence="1">Multi-pass membrane protein</topology>
    </subcellularLocation>
</comment>
<comment type="caution">
    <text evidence="11">The sequence shown here is derived from an EMBL/GenBank/DDBJ whole genome shotgun (WGS) entry which is preliminary data.</text>
</comment>
<dbReference type="GO" id="GO:0015740">
    <property type="term" value="P:C4-dicarboxylate transport"/>
    <property type="evidence" value="ECO:0007669"/>
    <property type="project" value="TreeGrafter"/>
</dbReference>
<evidence type="ECO:0000256" key="5">
    <source>
        <dbReference type="ARBA" id="ARBA00022692"/>
    </source>
</evidence>
<keyword evidence="3" id="KW-1003">Cell membrane</keyword>
<keyword evidence="2" id="KW-0813">Transport</keyword>
<dbReference type="InterPro" id="IPR007387">
    <property type="entry name" value="TRAP_DctQ"/>
</dbReference>
<feature type="transmembrane region" description="Helical" evidence="9">
    <location>
        <begin position="54"/>
        <end position="77"/>
    </location>
</feature>
<evidence type="ECO:0000256" key="6">
    <source>
        <dbReference type="ARBA" id="ARBA00022989"/>
    </source>
</evidence>
<dbReference type="AlphaFoldDB" id="A0A4V6NPM5"/>
<evidence type="ECO:0000256" key="4">
    <source>
        <dbReference type="ARBA" id="ARBA00022519"/>
    </source>
</evidence>
<evidence type="ECO:0000256" key="2">
    <source>
        <dbReference type="ARBA" id="ARBA00022448"/>
    </source>
</evidence>
<feature type="transmembrane region" description="Helical" evidence="9">
    <location>
        <begin position="14"/>
        <end position="39"/>
    </location>
</feature>
<name>A0A4V6NPM5_9FIRM</name>
<evidence type="ECO:0000313" key="12">
    <source>
        <dbReference type="Proteomes" id="UP000295711"/>
    </source>
</evidence>
<proteinExistence type="inferred from homology"/>
<dbReference type="PANTHER" id="PTHR35011:SF2">
    <property type="entry name" value="2,3-DIKETO-L-GULONATE TRAP TRANSPORTER SMALL PERMEASE PROTEIN YIAM"/>
    <property type="match status" value="1"/>
</dbReference>
<evidence type="ECO:0000256" key="3">
    <source>
        <dbReference type="ARBA" id="ARBA00022475"/>
    </source>
</evidence>
<keyword evidence="4" id="KW-0997">Cell inner membrane</keyword>
<dbReference type="Proteomes" id="UP000295711">
    <property type="component" value="Unassembled WGS sequence"/>
</dbReference>
<dbReference type="GO" id="GO:0022857">
    <property type="term" value="F:transmembrane transporter activity"/>
    <property type="evidence" value="ECO:0007669"/>
    <property type="project" value="TreeGrafter"/>
</dbReference>
<keyword evidence="6 9" id="KW-1133">Transmembrane helix</keyword>
<dbReference type="RefSeq" id="WP_132091620.1">
    <property type="nucleotide sequence ID" value="NZ_JANKAQ010000006.1"/>
</dbReference>
<feature type="transmembrane region" description="Helical" evidence="9">
    <location>
        <begin position="89"/>
        <end position="107"/>
    </location>
</feature>
<dbReference type="GO" id="GO:0005886">
    <property type="term" value="C:plasma membrane"/>
    <property type="evidence" value="ECO:0007669"/>
    <property type="project" value="UniProtKB-SubCell"/>
</dbReference>
<accession>A0A4V6NPM5</accession>
<comment type="similarity">
    <text evidence="8">Belongs to the TRAP transporter small permease family.</text>
</comment>
<dbReference type="Pfam" id="PF04290">
    <property type="entry name" value="DctQ"/>
    <property type="match status" value="1"/>
</dbReference>
<keyword evidence="12" id="KW-1185">Reference proteome</keyword>
<protein>
    <submittedName>
        <fullName evidence="11">TRAP-type C4-dicarboxylate transport system permease small subunit</fullName>
    </submittedName>
</protein>
<evidence type="ECO:0000256" key="9">
    <source>
        <dbReference type="SAM" id="Phobius"/>
    </source>
</evidence>
<reference evidence="11 12" key="1">
    <citation type="submission" date="2019-03" db="EMBL/GenBank/DDBJ databases">
        <title>Genomic Encyclopedia of Type Strains, Phase IV (KMG-IV): sequencing the most valuable type-strain genomes for metagenomic binning, comparative biology and taxonomic classification.</title>
        <authorList>
            <person name="Goeker M."/>
        </authorList>
    </citation>
    <scope>NUCLEOTIDE SEQUENCE [LARGE SCALE GENOMIC DNA]</scope>
    <source>
        <strain evidence="11 12">DSM 28559</strain>
    </source>
</reference>